<dbReference type="RefSeq" id="WP_227309711.1">
    <property type="nucleotide sequence ID" value="NZ_JAESVA010000010.1"/>
</dbReference>
<evidence type="ECO:0000313" key="1">
    <source>
        <dbReference type="EMBL" id="MCB8883054.1"/>
    </source>
</evidence>
<dbReference type="CDD" id="cd13400">
    <property type="entry name" value="LT_IagB-like"/>
    <property type="match status" value="1"/>
</dbReference>
<dbReference type="AlphaFoldDB" id="A0A963Z583"/>
<comment type="caution">
    <text evidence="1">The sequence shown here is derived from an EMBL/GenBank/DDBJ whole genome shotgun (WGS) entry which is preliminary data.</text>
</comment>
<dbReference type="SUPFAM" id="SSF53955">
    <property type="entry name" value="Lysozyme-like"/>
    <property type="match status" value="1"/>
</dbReference>
<dbReference type="Proteomes" id="UP000721844">
    <property type="component" value="Unassembled WGS sequence"/>
</dbReference>
<dbReference type="InterPro" id="IPR023346">
    <property type="entry name" value="Lysozyme-like_dom_sf"/>
</dbReference>
<accession>A0A963Z583</accession>
<name>A0A963Z583_9PROT</name>
<keyword evidence="2" id="KW-1185">Reference proteome</keyword>
<dbReference type="EMBL" id="JAESVA010000010">
    <property type="protein sequence ID" value="MCB8883054.1"/>
    <property type="molecule type" value="Genomic_DNA"/>
</dbReference>
<dbReference type="Gene3D" id="1.10.530.10">
    <property type="match status" value="1"/>
</dbReference>
<proteinExistence type="predicted"/>
<gene>
    <name evidence="1" type="ORF">ACELLULO517_22590</name>
</gene>
<protein>
    <submittedName>
        <fullName evidence="1">Lytic transglycosylase domain-containing protein</fullName>
    </submittedName>
</protein>
<sequence length="178" mass="19039">MALSALFAGSIAEAQAAQAVSLSPATIQSCILAAANLHREPPALLLILLNVEGGTLGAVSQNTNGTVDIGPMQVNQIWVPMVATHWHASKDATYHALRDNFCANLEAGSWILRQGLDEAHGDLWGGVAFYHSHNPVYQQQYMLSVLKQALRLEALPRKKTSARLSALNAPAGPPKQRG</sequence>
<evidence type="ECO:0000313" key="2">
    <source>
        <dbReference type="Proteomes" id="UP000721844"/>
    </source>
</evidence>
<organism evidence="1 2">
    <name type="scientific">Acidisoma cellulosilyticum</name>
    <dbReference type="NCBI Taxonomy" id="2802395"/>
    <lineage>
        <taxon>Bacteria</taxon>
        <taxon>Pseudomonadati</taxon>
        <taxon>Pseudomonadota</taxon>
        <taxon>Alphaproteobacteria</taxon>
        <taxon>Acetobacterales</taxon>
        <taxon>Acidocellaceae</taxon>
        <taxon>Acidisoma</taxon>
    </lineage>
</organism>
<reference evidence="1 2" key="1">
    <citation type="journal article" date="2021" name="Microorganisms">
        <title>Acidisoma silvae sp. nov. and Acidisomacellulosilytica sp. nov., Two Acidophilic Bacteria Isolated from Decaying Wood, Hydrolyzing Cellulose and Producing Poly-3-hydroxybutyrate.</title>
        <authorList>
            <person name="Mieszkin S."/>
            <person name="Pouder E."/>
            <person name="Uroz S."/>
            <person name="Simon-Colin C."/>
            <person name="Alain K."/>
        </authorList>
    </citation>
    <scope>NUCLEOTIDE SEQUENCE [LARGE SCALE GENOMIC DNA]</scope>
    <source>
        <strain evidence="1 2">HW T5.17</strain>
    </source>
</reference>